<dbReference type="NCBIfam" id="NF001985">
    <property type="entry name" value="PRK00777.1"/>
    <property type="match status" value="1"/>
</dbReference>
<keyword evidence="1" id="KW-0547">Nucleotide-binding</keyword>
<dbReference type="EMBL" id="CP092620">
    <property type="protein sequence ID" value="UMM10649.1"/>
    <property type="molecule type" value="Genomic_DNA"/>
</dbReference>
<reference evidence="4 5" key="1">
    <citation type="submission" date="2022-04" db="EMBL/GenBank/DDBJ databases">
        <title>Chromosome-level reference genomes for two strains of Caenorhabditis briggsae: an improved platform for comparative genomics.</title>
        <authorList>
            <person name="Stevens L."/>
            <person name="Andersen E."/>
        </authorList>
    </citation>
    <scope>NUCLEOTIDE SEQUENCE [LARGE SCALE GENOMIC DNA]</scope>
    <source>
        <strain evidence="4">VX34</strain>
        <tissue evidence="4">Whole-organism</tissue>
    </source>
</reference>
<dbReference type="Proteomes" id="UP000829354">
    <property type="component" value="Chromosome I"/>
</dbReference>
<dbReference type="PANTHER" id="PTHR10695:SF46">
    <property type="entry name" value="BIFUNCTIONAL COENZYME A SYNTHASE-RELATED"/>
    <property type="match status" value="1"/>
</dbReference>
<dbReference type="GO" id="GO:0005524">
    <property type="term" value="F:ATP binding"/>
    <property type="evidence" value="ECO:0007669"/>
    <property type="project" value="UniProtKB-KW"/>
</dbReference>
<evidence type="ECO:0000256" key="2">
    <source>
        <dbReference type="ARBA" id="ARBA00022840"/>
    </source>
</evidence>
<dbReference type="Gene3D" id="3.40.50.300">
    <property type="entry name" value="P-loop containing nucleotide triphosphate hydrolases"/>
    <property type="match status" value="1"/>
</dbReference>
<evidence type="ECO:0000256" key="1">
    <source>
        <dbReference type="ARBA" id="ARBA00022741"/>
    </source>
</evidence>
<evidence type="ECO:0000313" key="5">
    <source>
        <dbReference type="Proteomes" id="UP000829354"/>
    </source>
</evidence>
<dbReference type="PANTHER" id="PTHR10695">
    <property type="entry name" value="DEPHOSPHO-COA KINASE-RELATED"/>
    <property type="match status" value="1"/>
</dbReference>
<dbReference type="SUPFAM" id="SSF52374">
    <property type="entry name" value="Nucleotidylyl transferase"/>
    <property type="match status" value="1"/>
</dbReference>
<dbReference type="GO" id="GO:0004140">
    <property type="term" value="F:dephospho-CoA kinase activity"/>
    <property type="evidence" value="ECO:0007669"/>
    <property type="project" value="InterPro"/>
</dbReference>
<keyword evidence="2" id="KW-0067">ATP-binding</keyword>
<dbReference type="GO" id="GO:0015937">
    <property type="term" value="P:coenzyme A biosynthetic process"/>
    <property type="evidence" value="ECO:0007669"/>
    <property type="project" value="InterPro"/>
</dbReference>
<gene>
    <name evidence="4" type="ORF">L5515_000323</name>
</gene>
<dbReference type="AlphaFoldDB" id="A0AAE9E1E7"/>
<evidence type="ECO:0000259" key="3">
    <source>
        <dbReference type="Pfam" id="PF01467"/>
    </source>
</evidence>
<dbReference type="FunFam" id="3.40.50.620:FF:000089">
    <property type="entry name" value="Bifunctional coenzyme A synthase"/>
    <property type="match status" value="1"/>
</dbReference>
<organism evidence="4 5">
    <name type="scientific">Caenorhabditis briggsae</name>
    <dbReference type="NCBI Taxonomy" id="6238"/>
    <lineage>
        <taxon>Eukaryota</taxon>
        <taxon>Metazoa</taxon>
        <taxon>Ecdysozoa</taxon>
        <taxon>Nematoda</taxon>
        <taxon>Chromadorea</taxon>
        <taxon>Rhabditida</taxon>
        <taxon>Rhabditina</taxon>
        <taxon>Rhabditomorpha</taxon>
        <taxon>Rhabditoidea</taxon>
        <taxon>Rhabditidae</taxon>
        <taxon>Peloderinae</taxon>
        <taxon>Caenorhabditis</taxon>
    </lineage>
</organism>
<sequence>MKTGLLVISKHNLADIQDFLKSANDSGVERLYVRLSIPRTDDQISKIYLLSANLCPKVDVRILAKPQNPLETDVQLFGSEKPLESSGKIEKKYKKVVLGGTFDRLHNGHKVLLNKAIELASEEIVVGVTDKEMIIKKSLYEMIEPVEYRMRKVVEFVEDVSGEAKCTTEPIIDPYGPSIRIPDLEAIIVSRETVKGGDAVNKRRLENGMSQLEVIVVELVEGSDVILNETKISSSSRRREDLGRLLKPVQNPRTPYLVNLNGGSGSGKEEIGEMLKDKAGIQVLNWDEMCEEEKSQVLKLEASRISKEKVVVLLSSDPLDFTSEIWSIFLPSLEAIKRIIEKNPEISEDVAKERLQAEIRNKERIEKCHVAFCALWSEKETKEQVERAVEELMKRI</sequence>
<accession>A0AAE9E1E7</accession>
<dbReference type="PROSITE" id="PS51219">
    <property type="entry name" value="DPCK"/>
    <property type="match status" value="1"/>
</dbReference>
<proteinExistence type="predicted"/>
<dbReference type="NCBIfam" id="TIGR00125">
    <property type="entry name" value="cyt_tran_rel"/>
    <property type="match status" value="1"/>
</dbReference>
<dbReference type="InterPro" id="IPR001977">
    <property type="entry name" value="Depp_CoAkinase"/>
</dbReference>
<dbReference type="Gene3D" id="3.40.50.620">
    <property type="entry name" value="HUPs"/>
    <property type="match status" value="1"/>
</dbReference>
<name>A0AAE9E1E7_CAEBR</name>
<keyword evidence="5" id="KW-1185">Reference proteome</keyword>
<dbReference type="InterPro" id="IPR014729">
    <property type="entry name" value="Rossmann-like_a/b/a_fold"/>
</dbReference>
<dbReference type="Pfam" id="PF01467">
    <property type="entry name" value="CTP_transf_like"/>
    <property type="match status" value="1"/>
</dbReference>
<dbReference type="CDD" id="cd02164">
    <property type="entry name" value="PPAT_CoAS"/>
    <property type="match status" value="1"/>
</dbReference>
<feature type="domain" description="Cytidyltransferase-like" evidence="3">
    <location>
        <begin position="97"/>
        <end position="238"/>
    </location>
</feature>
<dbReference type="InterPro" id="IPR027417">
    <property type="entry name" value="P-loop_NTPase"/>
</dbReference>
<evidence type="ECO:0000313" key="4">
    <source>
        <dbReference type="EMBL" id="UMM10649.1"/>
    </source>
</evidence>
<protein>
    <recommendedName>
        <fullName evidence="3">Cytidyltransferase-like domain-containing protein</fullName>
    </recommendedName>
</protein>
<dbReference type="InterPro" id="IPR004821">
    <property type="entry name" value="Cyt_trans-like"/>
</dbReference>